<protein>
    <recommendedName>
        <fullName evidence="2">Nucleolar 27S pre-rRNA processing Urb2/Npa2 C-terminal domain-containing protein</fullName>
    </recommendedName>
</protein>
<dbReference type="OrthoDB" id="160374at2759"/>
<dbReference type="RefSeq" id="XP_007318170.1">
    <property type="nucleotide sequence ID" value="XM_007318108.1"/>
</dbReference>
<proteinExistence type="predicted"/>
<evidence type="ECO:0000256" key="1">
    <source>
        <dbReference type="SAM" id="MobiDB-lite"/>
    </source>
</evidence>
<dbReference type="EMBL" id="GL945433">
    <property type="protein sequence ID" value="EGO26048.1"/>
    <property type="molecule type" value="Genomic_DNA"/>
</dbReference>
<feature type="compositionally biased region" description="Polar residues" evidence="1">
    <location>
        <begin position="1325"/>
        <end position="1339"/>
    </location>
</feature>
<feature type="domain" description="Nucleolar 27S pre-rRNA processing Urb2/Npa2 C-terminal" evidence="2">
    <location>
        <begin position="1195"/>
        <end position="1430"/>
    </location>
</feature>
<evidence type="ECO:0000313" key="3">
    <source>
        <dbReference type="EMBL" id="EGO26048.1"/>
    </source>
</evidence>
<accession>F8NVE7</accession>
<dbReference type="Pfam" id="PF10441">
    <property type="entry name" value="Urb2"/>
    <property type="match status" value="1"/>
</dbReference>
<reference evidence="3" key="1">
    <citation type="submission" date="2011-04" db="EMBL/GenBank/DDBJ databases">
        <title>Evolution of plant cell wall degrading machinery underlies the functional diversity of forest fungi.</title>
        <authorList>
            <consortium name="US DOE Joint Genome Institute (JGI-PGF)"/>
            <person name="Eastwood D.C."/>
            <person name="Floudas D."/>
            <person name="Binder M."/>
            <person name="Majcherczyk A."/>
            <person name="Schneider P."/>
            <person name="Aerts A."/>
            <person name="Asiegbu F.O."/>
            <person name="Baker S.E."/>
            <person name="Barry K."/>
            <person name="Bendiksby M."/>
            <person name="Blumentritt M."/>
            <person name="Coutinho P.M."/>
            <person name="Cullen D."/>
            <person name="Cullen D."/>
            <person name="Gathman A."/>
            <person name="Goodell B."/>
            <person name="Henrissat B."/>
            <person name="Ihrmark K."/>
            <person name="Kauserud H."/>
            <person name="Kohler A."/>
            <person name="LaButti K."/>
            <person name="Lapidus A."/>
            <person name="Lavin J.L."/>
            <person name="Lee Y.-H."/>
            <person name="Lindquist E."/>
            <person name="Lilly W."/>
            <person name="Lucas S."/>
            <person name="Morin E."/>
            <person name="Murat C."/>
            <person name="Oguiza J.A."/>
            <person name="Park J."/>
            <person name="Pisabarro A.G."/>
            <person name="Riley R."/>
            <person name="Rosling A."/>
            <person name="Salamov A."/>
            <person name="Schmidt O."/>
            <person name="Schmutz J."/>
            <person name="Skrede I."/>
            <person name="Stenlid J."/>
            <person name="Wiebenga A."/>
            <person name="Xie X."/>
            <person name="Kues U."/>
            <person name="Hibbett D.S."/>
            <person name="Hoffmeister D."/>
            <person name="Hogberg N."/>
            <person name="Martin F."/>
            <person name="Grigoriev I.V."/>
            <person name="Watkinson S.C."/>
        </authorList>
    </citation>
    <scope>NUCLEOTIDE SEQUENCE</scope>
    <source>
        <strain evidence="3">S7.9</strain>
    </source>
</reference>
<gene>
    <name evidence="3" type="ORF">SERLADRAFT_437781</name>
</gene>
<dbReference type="KEGG" id="sla:SERLADRAFT_437781"/>
<dbReference type="InterPro" id="IPR018849">
    <property type="entry name" value="Urb2/Npa2_C"/>
</dbReference>
<dbReference type="HOGENOM" id="CLU_002353_0_0_1"/>
<sequence>MSSYTQTSQNFVRALKASTDPPHPGGLQKIEIAQLTWDNTSFAVPNKGEVIIDWILTRLLKDKHDAESKSSAIADTRFWILMNSIITHQMSSNVARPTKVWLLPLLNRTPIAPIMLAYLGILEKLDNIQMRCLCPIAQKCFDILWPLSVHRFTPDLLLDCFGSVLAVFEMCTADENLARTYSMIVASYQAALENSSIKRKLYVSFIGSYLDSWVQCISGIGRADIEVTCQSLLENIYAAGFDTIFNIDTLRQTQDSHSEDKFFDFLVKSMPASSARILTITPRIFRSYVQCIHKYRGTLFSLDSSQSFERLIGQVKVAGMRFFASCSNLLDCAAEDTQLWSTRAALLAIVDSEKLYSATDQVGRHPVSHSRELAISALGESWQTGRSSVASPVISVLETLVRIDYDIIGPSLPKILPRLLAAQNISTNALPFLDLILEYHVKTRTLNSYALSILSALSDHHILSSIKDPRFFYDLALSSPVFSADHLEHFSRSVHNFITPGQVVQTTREVLMVFTDAWSRCQENFVQKRLTAKKKRGTGNSAPANSDAETLAVVFSLATRIISVILLAIAGQSLSETTRSDVDLLIKEAQKVATRASFDLLGSQQPENHSIVWAQQTTATAALRFDYGLKRSGCVNQSNQDGGNLLSVMLQVVQEENTLPELTLEIFRSLLGEMINENDSHSASVLNSVLSYLEWHLVGEGRMALSKLGNDEKHTPALDILHLLIKRWMADIDHQLPTTSAPRVQANNIVGELFCSAQFWELPNLREDLSAVFLTLVDERTSLLDRIDLTRVVASNSVDLVNTKLMQQVDSTYELLLLVPMEYYTRPYRVQFMQRALKADILTNIVPKQDGHLAQRAQHSIAIIRTFLKRLCHYHGVLDHSMTLQYLGHLIGPATSSGLLPDVLLLVTLDLIEIQILSILRLHGDKSEMMISVVGWLLRHRPFEQSSQDLTCNKLVEQCVVRFTRSLTTQFKVSIFSEQTITSLKQLYDNLMVTIAPPLVKVASQGFSSLSDSTSTMLAAWSNSLAFGNWLGLDHSFTPRLGQKIASNLIYTSRSRDTSISSMESTSAETVALLFEELRCLSHLNITRHLEVTLATYMVCRSQLPGKIDACIVNVCKWIPVQEFSYLLDIIHAELATPTLTSGERISLLHLSSVLTHEAPQGTSQILQSFLTRCLSIFTNNITEYINSVGLCCDVLTFIDQFCSEKPALIRSSDLSNIWSFLSQVIAGSPSENASTSPLVFHRITAIVSNLIRLRRDLVVHTLPHLGMLLRALIKLTRRPRSRLGAKQARVVTDTFPAWIHSAHPLSPKECRALARLLTTLTAKSIPSTHQNSSNSTAPTPEPQKAESLTKPFSRHAVYVLVAYVEVMNDPLCVLTIDMRKELEPGMFALCEMIGEHNRDAVMTSLLDAGGKTVMKDLWKQFEKQRYVGKG</sequence>
<organism>
    <name type="scientific">Serpula lacrymans var. lacrymans (strain S7.9)</name>
    <name type="common">Dry rot fungus</name>
    <dbReference type="NCBI Taxonomy" id="578457"/>
    <lineage>
        <taxon>Eukaryota</taxon>
        <taxon>Fungi</taxon>
        <taxon>Dikarya</taxon>
        <taxon>Basidiomycota</taxon>
        <taxon>Agaricomycotina</taxon>
        <taxon>Agaricomycetes</taxon>
        <taxon>Agaricomycetidae</taxon>
        <taxon>Boletales</taxon>
        <taxon>Coniophorineae</taxon>
        <taxon>Serpulaceae</taxon>
        <taxon>Serpula</taxon>
    </lineage>
</organism>
<dbReference type="Proteomes" id="UP000008064">
    <property type="component" value="Unassembled WGS sequence"/>
</dbReference>
<name>F8NVE7_SERL9</name>
<dbReference type="GeneID" id="18814917"/>
<feature type="region of interest" description="Disordered" evidence="1">
    <location>
        <begin position="1325"/>
        <end position="1349"/>
    </location>
</feature>
<evidence type="ECO:0000259" key="2">
    <source>
        <dbReference type="Pfam" id="PF10441"/>
    </source>
</evidence>